<evidence type="ECO:0000259" key="8">
    <source>
        <dbReference type="PROSITE" id="PS50850"/>
    </source>
</evidence>
<keyword evidence="10" id="KW-1185">Reference proteome</keyword>
<feature type="transmembrane region" description="Helical" evidence="7">
    <location>
        <begin position="104"/>
        <end position="127"/>
    </location>
</feature>
<organism evidence="9 10">
    <name type="scientific">Limosilactobacillus walteri</name>
    <dbReference type="NCBI Taxonomy" id="2268022"/>
    <lineage>
        <taxon>Bacteria</taxon>
        <taxon>Bacillati</taxon>
        <taxon>Bacillota</taxon>
        <taxon>Bacilli</taxon>
        <taxon>Lactobacillales</taxon>
        <taxon>Lactobacillaceae</taxon>
        <taxon>Limosilactobacillus</taxon>
    </lineage>
</organism>
<dbReference type="Proteomes" id="UP000704341">
    <property type="component" value="Unassembled WGS sequence"/>
</dbReference>
<accession>A0ABR8P6D1</accession>
<feature type="transmembrane region" description="Helical" evidence="7">
    <location>
        <begin position="20"/>
        <end position="44"/>
    </location>
</feature>
<evidence type="ECO:0000256" key="2">
    <source>
        <dbReference type="ARBA" id="ARBA00008335"/>
    </source>
</evidence>
<evidence type="ECO:0000256" key="4">
    <source>
        <dbReference type="ARBA" id="ARBA00022692"/>
    </source>
</evidence>
<evidence type="ECO:0000256" key="1">
    <source>
        <dbReference type="ARBA" id="ARBA00004651"/>
    </source>
</evidence>
<dbReference type="PANTHER" id="PTHR23514">
    <property type="entry name" value="BYPASS OF STOP CODON PROTEIN 6"/>
    <property type="match status" value="1"/>
</dbReference>
<evidence type="ECO:0000256" key="6">
    <source>
        <dbReference type="ARBA" id="ARBA00023136"/>
    </source>
</evidence>
<feature type="transmembrane region" description="Helical" evidence="7">
    <location>
        <begin position="165"/>
        <end position="184"/>
    </location>
</feature>
<feature type="transmembrane region" description="Helical" evidence="7">
    <location>
        <begin position="139"/>
        <end position="159"/>
    </location>
</feature>
<dbReference type="InterPro" id="IPR051788">
    <property type="entry name" value="MFS_Transporter"/>
</dbReference>
<feature type="transmembrane region" description="Helical" evidence="7">
    <location>
        <begin position="345"/>
        <end position="366"/>
    </location>
</feature>
<proteinExistence type="inferred from homology"/>
<dbReference type="PROSITE" id="PS50850">
    <property type="entry name" value="MFS"/>
    <property type="match status" value="1"/>
</dbReference>
<dbReference type="RefSeq" id="WP_191667846.1">
    <property type="nucleotide sequence ID" value="NZ_QORN01000015.1"/>
</dbReference>
<keyword evidence="4 7" id="KW-0812">Transmembrane</keyword>
<dbReference type="Pfam" id="PF07690">
    <property type="entry name" value="MFS_1"/>
    <property type="match status" value="1"/>
</dbReference>
<comment type="similarity">
    <text evidence="2">Belongs to the major facilitator superfamily.</text>
</comment>
<keyword evidence="3" id="KW-0813">Transport</keyword>
<keyword evidence="5 7" id="KW-1133">Transmembrane helix</keyword>
<dbReference type="PANTHER" id="PTHR23514:SF3">
    <property type="entry name" value="BYPASS OF STOP CODON PROTEIN 6"/>
    <property type="match status" value="1"/>
</dbReference>
<dbReference type="InterPro" id="IPR011701">
    <property type="entry name" value="MFS"/>
</dbReference>
<dbReference type="InterPro" id="IPR020846">
    <property type="entry name" value="MFS_dom"/>
</dbReference>
<feature type="transmembrane region" description="Helical" evidence="7">
    <location>
        <begin position="372"/>
        <end position="394"/>
    </location>
</feature>
<evidence type="ECO:0000256" key="7">
    <source>
        <dbReference type="SAM" id="Phobius"/>
    </source>
</evidence>
<name>A0ABR8P6D1_9LACO</name>
<feature type="transmembrane region" description="Helical" evidence="7">
    <location>
        <begin position="251"/>
        <end position="275"/>
    </location>
</feature>
<comment type="subcellular location">
    <subcellularLocation>
        <location evidence="1">Cell membrane</location>
        <topology evidence="1">Multi-pass membrane protein</topology>
    </subcellularLocation>
</comment>
<feature type="transmembrane region" description="Helical" evidence="7">
    <location>
        <begin position="215"/>
        <end position="239"/>
    </location>
</feature>
<dbReference type="InterPro" id="IPR036259">
    <property type="entry name" value="MFS_trans_sf"/>
</dbReference>
<feature type="transmembrane region" description="Helical" evidence="7">
    <location>
        <begin position="308"/>
        <end position="333"/>
    </location>
</feature>
<protein>
    <submittedName>
        <fullName evidence="9">MFS transporter</fullName>
    </submittedName>
</protein>
<feature type="domain" description="Major facilitator superfamily (MFS) profile" evidence="8">
    <location>
        <begin position="15"/>
        <end position="401"/>
    </location>
</feature>
<dbReference type="EMBL" id="QORN01000015">
    <property type="protein sequence ID" value="MBD5806256.1"/>
    <property type="molecule type" value="Genomic_DNA"/>
</dbReference>
<gene>
    <name evidence="9" type="ORF">DTK66_03860</name>
</gene>
<feature type="transmembrane region" description="Helical" evidence="7">
    <location>
        <begin position="50"/>
        <end position="68"/>
    </location>
</feature>
<comment type="caution">
    <text evidence="9">The sequence shown here is derived from an EMBL/GenBank/DDBJ whole genome shotgun (WGS) entry which is preliminary data.</text>
</comment>
<dbReference type="SUPFAM" id="SSF103473">
    <property type="entry name" value="MFS general substrate transporter"/>
    <property type="match status" value="1"/>
</dbReference>
<feature type="transmembrane region" description="Helical" evidence="7">
    <location>
        <begin position="282"/>
        <end position="302"/>
    </location>
</feature>
<evidence type="ECO:0000313" key="10">
    <source>
        <dbReference type="Proteomes" id="UP000704341"/>
    </source>
</evidence>
<evidence type="ECO:0000256" key="3">
    <source>
        <dbReference type="ARBA" id="ARBA00022448"/>
    </source>
</evidence>
<sequence>MEMPVAESQINKRRLSLSLYLNYLIHGFGIIILAQNMVALGSVWQVPIKTVSFVISGIGIGRLIAYLITGTLADMLSRKLFVFIGMACYLIFAIGMVMTHSIPVAYGLAILAGIANSALDAGTYTTLVEMNNGKGYDTILIKGFVSLGEFILPLIVAALSANNLWFGWSFIVMAVLIITNMINMSTIKFPKIQRVTLRHHQQTVRRPKKSIRKMVATILLLGYGYSSMAVMIWFTQWITLFAQKSLGYGNLAAHTLLSLYSVGSIIGVITLFILLKRNVNEMTLLVSLNLTAVIALLIILIAGNNINLVSVASLVFGFSAAGGIMQTGLTVFMNLYPRHRGMVTGAFYFFGSIASFTVPLITGVLSAHSIQLAFAGDLAVAVSGTILMVILALLNTKGKIKNGTN</sequence>
<dbReference type="Gene3D" id="1.20.1250.20">
    <property type="entry name" value="MFS general substrate transporter like domains"/>
    <property type="match status" value="1"/>
</dbReference>
<feature type="transmembrane region" description="Helical" evidence="7">
    <location>
        <begin position="80"/>
        <end position="98"/>
    </location>
</feature>
<evidence type="ECO:0000313" key="9">
    <source>
        <dbReference type="EMBL" id="MBD5806256.1"/>
    </source>
</evidence>
<keyword evidence="6 7" id="KW-0472">Membrane</keyword>
<reference evidence="9 10" key="1">
    <citation type="submission" date="2018-07" db="EMBL/GenBank/DDBJ databases">
        <title>Phylogenomic Insights into understanding Host Adaptation of Lactobacillus reuteri by a novel species, Lactobacillus spp. M31.</title>
        <authorList>
            <person name="Sharma S."/>
            <person name="Patil P."/>
            <person name="Korpole S."/>
            <person name="Patil P.B."/>
        </authorList>
    </citation>
    <scope>NUCLEOTIDE SEQUENCE [LARGE SCALE GENOMIC DNA]</scope>
    <source>
        <strain evidence="9 10">M31</strain>
    </source>
</reference>
<evidence type="ECO:0000256" key="5">
    <source>
        <dbReference type="ARBA" id="ARBA00022989"/>
    </source>
</evidence>